<name>A0A926CZA9_9FIRM</name>
<protein>
    <submittedName>
        <fullName evidence="5">Methyltransferase domain-containing protein</fullName>
    </submittedName>
</protein>
<dbReference type="SUPFAM" id="SSF53335">
    <property type="entry name" value="S-adenosyl-L-methionine-dependent methyltransferases"/>
    <property type="match status" value="1"/>
</dbReference>
<evidence type="ECO:0000259" key="3">
    <source>
        <dbReference type="Pfam" id="PF13649"/>
    </source>
</evidence>
<feature type="domain" description="23S rRNA (guanine(745)-N(1))-methyltransferase N-terminal" evidence="4">
    <location>
        <begin position="18"/>
        <end position="60"/>
    </location>
</feature>
<feature type="domain" description="Methyltransferase" evidence="3">
    <location>
        <begin position="102"/>
        <end position="183"/>
    </location>
</feature>
<evidence type="ECO:0000313" key="5">
    <source>
        <dbReference type="EMBL" id="MBC8528358.1"/>
    </source>
</evidence>
<dbReference type="InterPro" id="IPR016718">
    <property type="entry name" value="rRNA_m1G-MeTrfase_A_prd"/>
</dbReference>
<feature type="binding site" evidence="1">
    <location>
        <position position="41"/>
    </location>
    <ligand>
        <name>Zn(2+)</name>
        <dbReference type="ChEBI" id="CHEBI:29105"/>
    </ligand>
</feature>
<keyword evidence="6" id="KW-1185">Reference proteome</keyword>
<feature type="binding site" evidence="1">
    <location>
        <position position="22"/>
    </location>
    <ligand>
        <name>Zn(2+)</name>
        <dbReference type="ChEBI" id="CHEBI:29105"/>
    </ligand>
</feature>
<dbReference type="EMBL" id="JACRSO010000001">
    <property type="protein sequence ID" value="MBC8528358.1"/>
    <property type="molecule type" value="Genomic_DNA"/>
</dbReference>
<keyword evidence="5" id="KW-0808">Transferase</keyword>
<keyword evidence="5" id="KW-0489">Methyltransferase</keyword>
<gene>
    <name evidence="5" type="ORF">H8699_02755</name>
</gene>
<dbReference type="GO" id="GO:0008168">
    <property type="term" value="F:methyltransferase activity"/>
    <property type="evidence" value="ECO:0007669"/>
    <property type="project" value="UniProtKB-KW"/>
</dbReference>
<dbReference type="GO" id="GO:0032259">
    <property type="term" value="P:methylation"/>
    <property type="evidence" value="ECO:0007669"/>
    <property type="project" value="UniProtKB-KW"/>
</dbReference>
<dbReference type="AlphaFoldDB" id="A0A926CZA9"/>
<dbReference type="InterPro" id="IPR041698">
    <property type="entry name" value="Methyltransf_25"/>
</dbReference>
<dbReference type="CDD" id="cd02440">
    <property type="entry name" value="AdoMet_MTases"/>
    <property type="match status" value="1"/>
</dbReference>
<feature type="binding site" evidence="2">
    <location>
        <position position="81"/>
    </location>
    <ligand>
        <name>S-adenosyl-L-methionine</name>
        <dbReference type="ChEBI" id="CHEBI:59789"/>
    </ligand>
</feature>
<dbReference type="Pfam" id="PF21302">
    <property type="entry name" value="Zn_ribbon_RlmA"/>
    <property type="match status" value="1"/>
</dbReference>
<keyword evidence="1" id="KW-0479">Metal-binding</keyword>
<dbReference type="PIRSF" id="PIRSF018249">
    <property type="entry name" value="MyrA_prd"/>
    <property type="match status" value="1"/>
</dbReference>
<dbReference type="Pfam" id="PF13649">
    <property type="entry name" value="Methyltransf_25"/>
    <property type="match status" value="1"/>
</dbReference>
<dbReference type="GO" id="GO:0046872">
    <property type="term" value="F:metal ion binding"/>
    <property type="evidence" value="ECO:0007669"/>
    <property type="project" value="UniProtKB-KW"/>
</dbReference>
<proteinExistence type="predicted"/>
<sequence length="278" mass="30188">MKIERIAALYTPWLPRMQCPLCHRSLALDAPGHSLMCEDGHCFDLSAKGYVNFVPNQAQRQTKYDKALFESRGHILAQGFYAPVADALRTLAAQYAPGPLLLDAGCGEGYYTRFLSQGGAFEPAGMDLEKEAVALACRGGAATPFLAADINRLPFKGHSLHAVLNILTPACYPEFQRVLAPGGVVLKVIPGEDYLREIRAGLGGAAGYSNARVAAHFEENLRLAKRVRIRYTRPLSALQAADFLRMTPLSFSGSAQRIAPEALDEITIDLELLVGTTL</sequence>
<evidence type="ECO:0000256" key="1">
    <source>
        <dbReference type="PIRSR" id="PIRSR018249-1"/>
    </source>
</evidence>
<evidence type="ECO:0000313" key="6">
    <source>
        <dbReference type="Proteomes" id="UP000654279"/>
    </source>
</evidence>
<evidence type="ECO:0000256" key="2">
    <source>
        <dbReference type="PIRSR" id="PIRSR018249-2"/>
    </source>
</evidence>
<comment type="caution">
    <text evidence="5">The sequence shown here is derived from an EMBL/GenBank/DDBJ whole genome shotgun (WGS) entry which is preliminary data.</text>
</comment>
<feature type="binding site" evidence="2">
    <location>
        <position position="194"/>
    </location>
    <ligand>
        <name>S-adenosyl-L-methionine</name>
        <dbReference type="ChEBI" id="CHEBI:59789"/>
    </ligand>
</feature>
<dbReference type="InterPro" id="IPR048647">
    <property type="entry name" value="RlmA_N"/>
</dbReference>
<dbReference type="InterPro" id="IPR029063">
    <property type="entry name" value="SAM-dependent_MTases_sf"/>
</dbReference>
<feature type="binding site" evidence="2">
    <location>
        <begin position="108"/>
        <end position="109"/>
    </location>
    <ligand>
        <name>S-adenosyl-L-methionine</name>
        <dbReference type="ChEBI" id="CHEBI:59789"/>
    </ligand>
</feature>
<evidence type="ECO:0000259" key="4">
    <source>
        <dbReference type="Pfam" id="PF21302"/>
    </source>
</evidence>
<accession>A0A926CZA9</accession>
<dbReference type="Proteomes" id="UP000654279">
    <property type="component" value="Unassembled WGS sequence"/>
</dbReference>
<reference evidence="5" key="1">
    <citation type="submission" date="2020-08" db="EMBL/GenBank/DDBJ databases">
        <title>Genome public.</title>
        <authorList>
            <person name="Liu C."/>
            <person name="Sun Q."/>
        </authorList>
    </citation>
    <scope>NUCLEOTIDE SEQUENCE</scope>
    <source>
        <strain evidence="5">NSJ-44</strain>
    </source>
</reference>
<feature type="binding site" evidence="1">
    <location>
        <position position="37"/>
    </location>
    <ligand>
        <name>Zn(2+)</name>
        <dbReference type="ChEBI" id="CHEBI:29105"/>
    </ligand>
</feature>
<keyword evidence="2" id="KW-0949">S-adenosyl-L-methionine</keyword>
<keyword evidence="1" id="KW-0862">Zinc</keyword>
<dbReference type="Gene3D" id="3.40.50.150">
    <property type="entry name" value="Vaccinia Virus protein VP39"/>
    <property type="match status" value="1"/>
</dbReference>
<feature type="binding site" evidence="1">
    <location>
        <position position="19"/>
    </location>
    <ligand>
        <name>Zn(2+)</name>
        <dbReference type="ChEBI" id="CHEBI:29105"/>
    </ligand>
</feature>
<organism evidence="5 6">
    <name type="scientific">Luoshenia tenuis</name>
    <dbReference type="NCBI Taxonomy" id="2763654"/>
    <lineage>
        <taxon>Bacteria</taxon>
        <taxon>Bacillati</taxon>
        <taxon>Bacillota</taxon>
        <taxon>Clostridia</taxon>
        <taxon>Christensenellales</taxon>
        <taxon>Christensenellaceae</taxon>
        <taxon>Luoshenia</taxon>
    </lineage>
</organism>
<dbReference type="RefSeq" id="WP_249284381.1">
    <property type="nucleotide sequence ID" value="NZ_JACRSO010000001.1"/>
</dbReference>